<gene>
    <name evidence="1" type="ordered locus">Tph_c13590</name>
</gene>
<evidence type="ECO:0000313" key="1">
    <source>
        <dbReference type="EMBL" id="AFV11575.1"/>
    </source>
</evidence>
<dbReference type="KEGG" id="tpz:Tph_c13590"/>
<dbReference type="Proteomes" id="UP000000467">
    <property type="component" value="Chromosome"/>
</dbReference>
<organism evidence="1 2">
    <name type="scientific">Thermacetogenium phaeum (strain ATCC BAA-254 / DSM 26808 / PB)</name>
    <dbReference type="NCBI Taxonomy" id="1089553"/>
    <lineage>
        <taxon>Bacteria</taxon>
        <taxon>Bacillati</taxon>
        <taxon>Bacillota</taxon>
        <taxon>Clostridia</taxon>
        <taxon>Thermoanaerobacterales</taxon>
        <taxon>Thermoanaerobacteraceae</taxon>
        <taxon>Thermacetogenium</taxon>
    </lineage>
</organism>
<dbReference type="EMBL" id="CP003732">
    <property type="protein sequence ID" value="AFV11575.1"/>
    <property type="molecule type" value="Genomic_DNA"/>
</dbReference>
<name>K4LHY2_THEPS</name>
<dbReference type="AlphaFoldDB" id="K4LHY2"/>
<protein>
    <submittedName>
        <fullName evidence="1">Uncharacterized protein</fullName>
    </submittedName>
</protein>
<accession>K4LHY2</accession>
<proteinExistence type="predicted"/>
<sequence>MVGKTVEIDGTFAHQYTMSFFGLPTISFGWPEPPEDGCSVEIDIFPDYY</sequence>
<reference evidence="1 2" key="1">
    <citation type="journal article" date="2012" name="BMC Genomics">
        <title>Genome-guided analysis of physiological and morphological traits of the fermentative acetate oxidizer Thermacetogenium phaeum.</title>
        <authorList>
            <person name="Oehler D."/>
            <person name="Poehlein A."/>
            <person name="Leimbach A."/>
            <person name="Muller N."/>
            <person name="Daniel R."/>
            <person name="Gottschalk G."/>
            <person name="Schink B."/>
        </authorList>
    </citation>
    <scope>NUCLEOTIDE SEQUENCE [LARGE SCALE GENOMIC DNA]</scope>
    <source>
        <strain evidence="2">ATCC BAA-254 / DSM 26808 / PB</strain>
    </source>
</reference>
<evidence type="ECO:0000313" key="2">
    <source>
        <dbReference type="Proteomes" id="UP000000467"/>
    </source>
</evidence>
<dbReference type="HOGENOM" id="CLU_3141700_0_0_9"/>
<keyword evidence="2" id="KW-1185">Reference proteome</keyword>